<dbReference type="InterPro" id="IPR051715">
    <property type="entry name" value="Intimin-Invasin_domain"/>
</dbReference>
<dbReference type="PRINTS" id="PR01369">
    <property type="entry name" value="INTIMIN"/>
</dbReference>
<dbReference type="InterPro" id="IPR003535">
    <property type="entry name" value="Intimin/invasin_bac"/>
</dbReference>
<dbReference type="PANTHER" id="PTHR39576:SF2">
    <property type="entry name" value="ATTACHING AND EFFACING PROTEIN HOMOLOG-RELATED"/>
    <property type="match status" value="1"/>
</dbReference>
<dbReference type="Proteomes" id="UP000596157">
    <property type="component" value="Chromosome"/>
</dbReference>
<comment type="similarity">
    <text evidence="1">Belongs to the intimin/invasin family.</text>
</comment>
<dbReference type="InterPro" id="IPR018392">
    <property type="entry name" value="LysM"/>
</dbReference>
<evidence type="ECO:0000313" key="3">
    <source>
        <dbReference type="EMBL" id="QQO62851.1"/>
    </source>
</evidence>
<keyword evidence="4" id="KW-1185">Reference proteome</keyword>
<dbReference type="Gene3D" id="2.60.40.2700">
    <property type="match status" value="1"/>
</dbReference>
<evidence type="ECO:0000259" key="2">
    <source>
        <dbReference type="PROSITE" id="PS51782"/>
    </source>
</evidence>
<organism evidence="3 4">
    <name type="scientific">Providencia manganoxydans</name>
    <dbReference type="NCBI Taxonomy" id="2923283"/>
    <lineage>
        <taxon>Bacteria</taxon>
        <taxon>Pseudomonadati</taxon>
        <taxon>Pseudomonadota</taxon>
        <taxon>Gammaproteobacteria</taxon>
        <taxon>Enterobacterales</taxon>
        <taxon>Morganellaceae</taxon>
        <taxon>Providencia</taxon>
    </lineage>
</organism>
<dbReference type="SUPFAM" id="SSF49373">
    <property type="entry name" value="Invasin/intimin cell-adhesion fragments"/>
    <property type="match status" value="1"/>
</dbReference>
<proteinExistence type="inferred from homology"/>
<name>A0ABX7AG79_9GAMM</name>
<dbReference type="RefSeq" id="WP_272581337.1">
    <property type="nucleotide sequence ID" value="NZ_CP067099.1"/>
</dbReference>
<dbReference type="PROSITE" id="PS51782">
    <property type="entry name" value="LYSM"/>
    <property type="match status" value="1"/>
</dbReference>
<evidence type="ECO:0000256" key="1">
    <source>
        <dbReference type="ARBA" id="ARBA00010116"/>
    </source>
</evidence>
<sequence length="698" mass="77283">MTFGINYYSLKSSQVHLLLPMLLLVSIIPTNSVFAAKFVDGVEVKSYALRTGETVDSVAHQYNLTLKELKTLNQTRKFTRPFETLSAGDEIDVPSTPPKKTRVKNTTVTNLADKPDHKIQDWLSRRAPSFFDAINTQSAEKYLSRQAQNIAITKASSTIENWLNQYGTAQIGVQQTNKLSQSAISADILLPMYQSPDWLVFTQFGGRNFDDRTTLNLGSGIRRFSDPWMYGVNTFYDIDITGHNRRIGIGAELWSDYLHFSANGYLRLNNWHQSRDFDDYDERPANGFDITASSWLPAYPQLGAKLKYEQYFGNEVALKDNDIRSQAPKAMTVGVNYTPFPLITLGADWRKEKGVNELQLEAQLTYSLGVPWNEQVSSVSVASLRTLPSNRMALVERNNNIVLEYRKQELISLILPQEVRGRGASQQLVNIILKAKYAAERVEWGLQTEFSSKGGKILSVGKSLTAWLIHLPPWQAGTTNTYTLSANAWDEKGNSSPPAYIKVIVDAGLSACHSHLTVGSGTLNLDQSEVLILTIRDEQNAPVTGLASSIQLPFTFTIPKGTSSLSPSQSGIKLTELKETAPGVYTSTVTAGKLLGTLILNPQIDGIRIASATVEVIAAPIGIQIFRNGIAIVGNPVVGDRLTATPDCQINCILPTFWQWEVETSQGSGRYQAIRGATTTTYIVTTDMQKRRLRVTAQ</sequence>
<protein>
    <submittedName>
        <fullName evidence="3">Inverse autotransporter beta domain-containing protein</fullName>
    </submittedName>
</protein>
<dbReference type="InterPro" id="IPR024519">
    <property type="entry name" value="IAT_beta"/>
</dbReference>
<dbReference type="GeneID" id="92277513"/>
<dbReference type="EMBL" id="CP067099">
    <property type="protein sequence ID" value="QQO62851.1"/>
    <property type="molecule type" value="Genomic_DNA"/>
</dbReference>
<dbReference type="Pfam" id="PF11924">
    <property type="entry name" value="IAT_beta"/>
    <property type="match status" value="1"/>
</dbReference>
<gene>
    <name evidence="3" type="ORF">JI723_02330</name>
</gene>
<dbReference type="PANTHER" id="PTHR39576">
    <property type="entry name" value="ATTACHING AND EFFACING PROTEIN HOMOLOG-RELATED-RELATED"/>
    <property type="match status" value="1"/>
</dbReference>
<reference evidence="4" key="1">
    <citation type="submission" date="2021-01" db="EMBL/GenBank/DDBJ databases">
        <title>Providencia vermicola LLDRA6, a soil-borne Mn(II)-oxidizing bacterium, exploits a strategy of superoxide production coupled to hydrogen peroxide consumption to generate Mn oxides, as revealed by transcriptional up-regulation of genes for phenylacetic acid catabolism.</title>
        <authorList>
            <person name="Chen S."/>
            <person name="Ding Z."/>
            <person name="Chen J."/>
            <person name="Luo J."/>
            <person name="Ruan X."/>
            <person name="Li Z."/>
            <person name="Liao F."/>
            <person name="He J."/>
            <person name="Li D."/>
        </authorList>
    </citation>
    <scope>NUCLEOTIDE SEQUENCE [LARGE SCALE GENOMIC DNA]</scope>
    <source>
        <strain evidence="4">LLDRA6</strain>
    </source>
</reference>
<feature type="domain" description="LysM" evidence="2">
    <location>
        <begin position="45"/>
        <end position="93"/>
    </location>
</feature>
<dbReference type="InterPro" id="IPR008964">
    <property type="entry name" value="Invasin/intimin_cell_adhesion"/>
</dbReference>
<dbReference type="InterPro" id="IPR013783">
    <property type="entry name" value="Ig-like_fold"/>
</dbReference>
<accession>A0ABX7AG79</accession>
<dbReference type="InterPro" id="IPR038177">
    <property type="entry name" value="IAT_beta_sf"/>
</dbReference>
<evidence type="ECO:0000313" key="4">
    <source>
        <dbReference type="Proteomes" id="UP000596157"/>
    </source>
</evidence>
<dbReference type="Gene3D" id="2.40.160.160">
    <property type="entry name" value="Inverse autotransporter, beta-domain"/>
    <property type="match status" value="1"/>
</dbReference>
<dbReference type="Gene3D" id="2.60.40.10">
    <property type="entry name" value="Immunoglobulins"/>
    <property type="match status" value="1"/>
</dbReference>